<dbReference type="EMBL" id="CP053069">
    <property type="protein sequence ID" value="QJR09784.1"/>
    <property type="molecule type" value="Genomic_DNA"/>
</dbReference>
<reference evidence="3 4" key="1">
    <citation type="submission" date="2020-04" db="EMBL/GenBank/DDBJ databases">
        <title>Usitatibacter rugosus gen. nov., sp. nov. and Usitatibacter palustris sp. nov., novel members of Usitatibacteraceae fam. nov. within the order Nitrosomonadales isolated from soil.</title>
        <authorList>
            <person name="Huber K.J."/>
            <person name="Neumann-Schaal M."/>
            <person name="Geppert A."/>
            <person name="Luckner M."/>
            <person name="Wanner G."/>
            <person name="Overmann J."/>
        </authorList>
    </citation>
    <scope>NUCLEOTIDE SEQUENCE [LARGE SCALE GENOMIC DNA]</scope>
    <source>
        <strain evidence="3 4">0125_3</strain>
    </source>
</reference>
<dbReference type="RefSeq" id="WP_171089778.1">
    <property type="nucleotide sequence ID" value="NZ_CP053069.1"/>
</dbReference>
<feature type="transmembrane region" description="Helical" evidence="1">
    <location>
        <begin position="12"/>
        <end position="28"/>
    </location>
</feature>
<dbReference type="Pfam" id="PF06181">
    <property type="entry name" value="Urate_ox_N"/>
    <property type="match status" value="1"/>
</dbReference>
<organism evidence="3 4">
    <name type="scientific">Usitatibacter rugosus</name>
    <dbReference type="NCBI Taxonomy" id="2732067"/>
    <lineage>
        <taxon>Bacteria</taxon>
        <taxon>Pseudomonadati</taxon>
        <taxon>Pseudomonadota</taxon>
        <taxon>Betaproteobacteria</taxon>
        <taxon>Nitrosomonadales</taxon>
        <taxon>Usitatibacteraceae</taxon>
        <taxon>Usitatibacter</taxon>
    </lineage>
</organism>
<keyword evidence="1" id="KW-0472">Membrane</keyword>
<sequence length="169" mass="18969">MGEFIQYSLGRWVHVMAGVMWIGLLYYFNFVQVDALKKAAADTPPTGAGITKHVAPRALFFFRYAALVTVLMGAMILGDKIDEALFFKERAYMPIGVGAWLGLIMFFNVWVLIWPNQKKILGLVPATDDEKNKARRTAFLASRMNTALSLPMLFFMVASGGIFRRAFFG</sequence>
<keyword evidence="4" id="KW-1185">Reference proteome</keyword>
<protein>
    <recommendedName>
        <fullName evidence="2">Urate oxidase N-terminal domain-containing protein</fullName>
    </recommendedName>
</protein>
<dbReference type="InterPro" id="IPR016988">
    <property type="entry name" value="UCP032086"/>
</dbReference>
<evidence type="ECO:0000259" key="2">
    <source>
        <dbReference type="Pfam" id="PF06181"/>
    </source>
</evidence>
<accession>A0A6M4GTF2</accession>
<name>A0A6M4GTF2_9PROT</name>
<dbReference type="InterPro" id="IPR010389">
    <property type="entry name" value="Urate_ox_N"/>
</dbReference>
<evidence type="ECO:0000313" key="3">
    <source>
        <dbReference type="EMBL" id="QJR09784.1"/>
    </source>
</evidence>
<feature type="transmembrane region" description="Helical" evidence="1">
    <location>
        <begin position="61"/>
        <end position="79"/>
    </location>
</feature>
<keyword evidence="1" id="KW-1133">Transmembrane helix</keyword>
<feature type="domain" description="Urate oxidase N-terminal" evidence="2">
    <location>
        <begin position="67"/>
        <end position="158"/>
    </location>
</feature>
<dbReference type="KEGG" id="uru:DSM104443_00834"/>
<dbReference type="PIRSF" id="PIRSF032086">
    <property type="entry name" value="UCP032086"/>
    <property type="match status" value="1"/>
</dbReference>
<proteinExistence type="predicted"/>
<evidence type="ECO:0000256" key="1">
    <source>
        <dbReference type="SAM" id="Phobius"/>
    </source>
</evidence>
<dbReference type="Proteomes" id="UP000501534">
    <property type="component" value="Chromosome"/>
</dbReference>
<feature type="transmembrane region" description="Helical" evidence="1">
    <location>
        <begin position="91"/>
        <end position="113"/>
    </location>
</feature>
<gene>
    <name evidence="3" type="ORF">DSM104443_00834</name>
</gene>
<feature type="transmembrane region" description="Helical" evidence="1">
    <location>
        <begin position="148"/>
        <end position="167"/>
    </location>
</feature>
<evidence type="ECO:0000313" key="4">
    <source>
        <dbReference type="Proteomes" id="UP000501534"/>
    </source>
</evidence>
<dbReference type="AlphaFoldDB" id="A0A6M4GTF2"/>
<keyword evidence="1" id="KW-0812">Transmembrane</keyword>